<comment type="caution">
    <text evidence="9">The sequence shown here is derived from an EMBL/GenBank/DDBJ whole genome shotgun (WGS) entry which is preliminary data.</text>
</comment>
<organism evidence="9 10">
    <name type="scientific">Pristionchus mayeri</name>
    <dbReference type="NCBI Taxonomy" id="1317129"/>
    <lineage>
        <taxon>Eukaryota</taxon>
        <taxon>Metazoa</taxon>
        <taxon>Ecdysozoa</taxon>
        <taxon>Nematoda</taxon>
        <taxon>Chromadorea</taxon>
        <taxon>Rhabditida</taxon>
        <taxon>Rhabditina</taxon>
        <taxon>Diplogasteromorpha</taxon>
        <taxon>Diplogasteroidea</taxon>
        <taxon>Neodiplogasteridae</taxon>
        <taxon>Pristionchus</taxon>
    </lineage>
</organism>
<feature type="disulfide bond" description="In form B" evidence="7">
    <location>
        <begin position="35"/>
        <end position="350"/>
    </location>
</feature>
<evidence type="ECO:0000256" key="1">
    <source>
        <dbReference type="ARBA" id="ARBA00008595"/>
    </source>
</evidence>
<feature type="binding site" evidence="6">
    <location>
        <position position="263"/>
    </location>
    <ligand>
        <name>Ca(2+)</name>
        <dbReference type="ChEBI" id="CHEBI:29108"/>
        <label>1</label>
        <note>catalytic</note>
    </ligand>
</feature>
<evidence type="ECO:0000256" key="5">
    <source>
        <dbReference type="PIRSR" id="PIRSR602640-1"/>
    </source>
</evidence>
<feature type="binding site" evidence="6">
    <location>
        <position position="47"/>
    </location>
    <ligand>
        <name>Ca(2+)</name>
        <dbReference type="ChEBI" id="CHEBI:29108"/>
        <label>1</label>
        <note>catalytic</note>
    </ligand>
</feature>
<feature type="active site" description="Proton acceptor" evidence="5">
    <location>
        <position position="107"/>
    </location>
</feature>
<keyword evidence="3 7" id="KW-1015">Disulfide bond</keyword>
<dbReference type="GO" id="GO:0004064">
    <property type="term" value="F:arylesterase activity"/>
    <property type="evidence" value="ECO:0007669"/>
    <property type="project" value="UniProtKB-UniRule"/>
</dbReference>
<dbReference type="PANTHER" id="PTHR11799">
    <property type="entry name" value="PARAOXONASE"/>
    <property type="match status" value="1"/>
</dbReference>
<keyword evidence="2 8" id="KW-0378">Hydrolase</keyword>
<dbReference type="GO" id="GO:0046872">
    <property type="term" value="F:metal ion binding"/>
    <property type="evidence" value="ECO:0007669"/>
    <property type="project" value="UniProtKB-KW"/>
</dbReference>
<evidence type="ECO:0000313" key="10">
    <source>
        <dbReference type="Proteomes" id="UP001328107"/>
    </source>
</evidence>
<feature type="binding site" evidence="6">
    <location>
        <position position="46"/>
    </location>
    <ligand>
        <name>Ca(2+)</name>
        <dbReference type="ChEBI" id="CHEBI:29108"/>
        <label>1</label>
        <note>catalytic</note>
    </ligand>
</feature>
<dbReference type="SUPFAM" id="SSF63829">
    <property type="entry name" value="Calcium-dependent phosphotriesterase"/>
    <property type="match status" value="1"/>
</dbReference>
<evidence type="ECO:0000256" key="7">
    <source>
        <dbReference type="PIRSR" id="PIRSR602640-3"/>
    </source>
</evidence>
<evidence type="ECO:0000256" key="3">
    <source>
        <dbReference type="ARBA" id="ARBA00023157"/>
    </source>
</evidence>
<evidence type="ECO:0000256" key="4">
    <source>
        <dbReference type="ARBA" id="ARBA00023180"/>
    </source>
</evidence>
<dbReference type="Gene3D" id="2.120.10.30">
    <property type="entry name" value="TolB, C-terminal domain"/>
    <property type="match status" value="1"/>
</dbReference>
<comment type="similarity">
    <text evidence="1 8">Belongs to the paraoxonase family.</text>
</comment>
<protein>
    <recommendedName>
        <fullName evidence="8">Paraoxonase</fullName>
        <ecNumber evidence="8">3.1.1.2</ecNumber>
    </recommendedName>
</protein>
<feature type="binding site" evidence="6">
    <location>
        <position position="216"/>
    </location>
    <ligand>
        <name>Ca(2+)</name>
        <dbReference type="ChEBI" id="CHEBI:29108"/>
        <label>1</label>
        <note>catalytic</note>
    </ligand>
</feature>
<feature type="non-terminal residue" evidence="9">
    <location>
        <position position="1"/>
    </location>
</feature>
<feature type="binding site" evidence="6">
    <location>
        <position position="160"/>
    </location>
    <ligand>
        <name>Ca(2+)</name>
        <dbReference type="ChEBI" id="CHEBI:29108"/>
        <label>1</label>
        <note>catalytic</note>
    </ligand>
</feature>
<feature type="signal peptide" evidence="8">
    <location>
        <begin position="1"/>
        <end position="18"/>
    </location>
</feature>
<evidence type="ECO:0000256" key="8">
    <source>
        <dbReference type="RuleBase" id="RU368025"/>
    </source>
</evidence>
<reference evidence="10" key="1">
    <citation type="submission" date="2022-10" db="EMBL/GenBank/DDBJ databases">
        <title>Genome assembly of Pristionchus species.</title>
        <authorList>
            <person name="Yoshida K."/>
            <person name="Sommer R.J."/>
        </authorList>
    </citation>
    <scope>NUCLEOTIDE SEQUENCE [LARGE SCALE GENOMIC DNA]</scope>
    <source>
        <strain evidence="10">RS5460</strain>
    </source>
</reference>
<comment type="catalytic activity">
    <reaction evidence="8">
        <text>a phenyl acetate + H2O = a phenol + acetate + H(+)</text>
        <dbReference type="Rhea" id="RHEA:17309"/>
        <dbReference type="ChEBI" id="CHEBI:15377"/>
        <dbReference type="ChEBI" id="CHEBI:15378"/>
        <dbReference type="ChEBI" id="CHEBI:30089"/>
        <dbReference type="ChEBI" id="CHEBI:33853"/>
        <dbReference type="ChEBI" id="CHEBI:140310"/>
        <dbReference type="EC" id="3.1.1.2"/>
    </reaction>
</comment>
<dbReference type="AlphaFoldDB" id="A0AAN5CDL0"/>
<dbReference type="PRINTS" id="PR01785">
    <property type="entry name" value="PARAOXONASE"/>
</dbReference>
<dbReference type="PANTHER" id="PTHR11799:SF12">
    <property type="entry name" value="PARAOXONASE-RELATED"/>
    <property type="match status" value="1"/>
</dbReference>
<dbReference type="InterPro" id="IPR011042">
    <property type="entry name" value="6-blade_b-propeller_TolB-like"/>
</dbReference>
<comment type="cofactor">
    <cofactor evidence="6 8">
        <name>Ca(2+)</name>
        <dbReference type="ChEBI" id="CHEBI:29108"/>
    </cofactor>
    <text evidence="6 8">Binds 2 calcium ions per subunit.</text>
</comment>
<feature type="binding site" evidence="6">
    <location>
        <position position="262"/>
    </location>
    <ligand>
        <name>Ca(2+)</name>
        <dbReference type="ChEBI" id="CHEBI:29108"/>
        <label>1</label>
        <note>catalytic</note>
    </ligand>
</feature>
<feature type="chain" id="PRO_5042664864" description="Paraoxonase" evidence="8">
    <location>
        <begin position="19"/>
        <end position="358"/>
    </location>
</feature>
<keyword evidence="6 8" id="KW-0106">Calcium</keyword>
<keyword evidence="4 8" id="KW-0325">Glycoprotein</keyword>
<sequence>FILRAALIALAAFAFSLHKSLDFGRSVYNHQPGVCKAVHGIVNGSEDIELIQSKGIAFISSGVVDRSIIEGKMFLYDFNQKVESGRLEATELPIIGDSFDKANFHPHGLSLWIVNGVIRLYVISHTKDFKHSIMVFDYDSSKKALIHKKTITDNLFIRPNGIVAVGPDQFMITNDGTAQSDLGSVLEAVVGYRGGSVVFWDGKESHKLITGMYGSNGIAFDIKTNTLFVTELHEKNVAAYQLSKDKKTASLISSVSLYSACDNLFLASDGSLYTGCHPLLHETAVALPDCLGKSTSASQILRIKYDDGYKTAAVTEPYSNDGKEASASSVAVVYNNQMLIGTVCRILLHCEIADPSIL</sequence>
<evidence type="ECO:0000256" key="6">
    <source>
        <dbReference type="PIRSR" id="PIRSR602640-2"/>
    </source>
</evidence>
<keyword evidence="10" id="KW-1185">Reference proteome</keyword>
<gene>
    <name evidence="9" type="ORF">PMAYCL1PPCAC_11465</name>
</gene>
<evidence type="ECO:0000313" key="9">
    <source>
        <dbReference type="EMBL" id="GMR41270.1"/>
    </source>
</evidence>
<keyword evidence="6 8" id="KW-0479">Metal-binding</keyword>
<dbReference type="Proteomes" id="UP001328107">
    <property type="component" value="Unassembled WGS sequence"/>
</dbReference>
<keyword evidence="8" id="KW-0732">Signal</keyword>
<dbReference type="EMBL" id="BTRK01000003">
    <property type="protein sequence ID" value="GMR41270.1"/>
    <property type="molecule type" value="Genomic_DNA"/>
</dbReference>
<feature type="binding site" evidence="6">
    <location>
        <position position="109"/>
    </location>
    <ligand>
        <name>Ca(2+)</name>
        <dbReference type="ChEBI" id="CHEBI:29108"/>
        <label>1</label>
        <note>catalytic</note>
    </ligand>
</feature>
<accession>A0AAN5CDL0</accession>
<dbReference type="Pfam" id="PF01731">
    <property type="entry name" value="Arylesterase"/>
    <property type="match status" value="1"/>
</dbReference>
<dbReference type="InterPro" id="IPR002640">
    <property type="entry name" value="Arylesterase"/>
</dbReference>
<dbReference type="InterPro" id="IPR051288">
    <property type="entry name" value="Serum_paraoxonase/arylesterase"/>
</dbReference>
<name>A0AAN5CDL0_9BILA</name>
<evidence type="ECO:0000256" key="2">
    <source>
        <dbReference type="ARBA" id="ARBA00022801"/>
    </source>
</evidence>
<dbReference type="EC" id="3.1.1.2" evidence="8"/>
<proteinExistence type="inferred from homology"/>